<geneLocation type="plasmid" evidence="2">
    <name>psmr5</name>
</geneLocation>
<evidence type="ECO:0000313" key="2">
    <source>
        <dbReference type="Proteomes" id="UP000193100"/>
    </source>
</evidence>
<gene>
    <name evidence="1" type="ORF">MARSALSMR5_04157</name>
</gene>
<evidence type="ECO:0000313" key="1">
    <source>
        <dbReference type="EMBL" id="ARM86177.1"/>
    </source>
</evidence>
<name>A0A1W6KFJ1_9GAMM</name>
<dbReference type="EMBL" id="CP020932">
    <property type="protein sequence ID" value="ARM86177.1"/>
    <property type="molecule type" value="Genomic_DNA"/>
</dbReference>
<reference evidence="1 2" key="1">
    <citation type="submission" date="2017-04" db="EMBL/GenBank/DDBJ databases">
        <title>Genome Sequence of Marinobacter salarius strain SMR5 Isolated from a culture of the Diatom Skeletonema marinoi.</title>
        <authorList>
            <person name="Topel M."/>
            <person name="Pinder M.I.M."/>
            <person name="Johansson O.N."/>
            <person name="Kourtchenko O."/>
            <person name="Godhe A."/>
            <person name="Clarke A.K."/>
        </authorList>
    </citation>
    <scope>NUCLEOTIDE SEQUENCE [LARGE SCALE GENOMIC DNA]</scope>
    <source>
        <strain evidence="1 2">SMR5</strain>
        <plasmid evidence="2">Plasmid psmr5</plasmid>
    </source>
</reference>
<protein>
    <submittedName>
        <fullName evidence="1">Uncharacterized protein</fullName>
    </submittedName>
</protein>
<dbReference type="Proteomes" id="UP000193100">
    <property type="component" value="Plasmid pSMR5"/>
</dbReference>
<dbReference type="RefSeq" id="WP_085682141.1">
    <property type="nucleotide sequence ID" value="NZ_CP020932.1"/>
</dbReference>
<keyword evidence="1" id="KW-0614">Plasmid</keyword>
<organism evidence="1 2">
    <name type="scientific">Marinobacter salarius</name>
    <dbReference type="NCBI Taxonomy" id="1420917"/>
    <lineage>
        <taxon>Bacteria</taxon>
        <taxon>Pseudomonadati</taxon>
        <taxon>Pseudomonadota</taxon>
        <taxon>Gammaproteobacteria</taxon>
        <taxon>Pseudomonadales</taxon>
        <taxon>Marinobacteraceae</taxon>
        <taxon>Marinobacter</taxon>
    </lineage>
</organism>
<dbReference type="GeneID" id="77258061"/>
<accession>A0A1W6KFJ1</accession>
<sequence>MKSVPFFSDDITIVPHSASPSFRDEVARAKPITVKEFTKATGQPVSLYEMDNGDLLLQSTPRLSHQTPVFIEGVEAV</sequence>
<dbReference type="AlphaFoldDB" id="A0A1W6KFJ1"/>
<proteinExistence type="predicted"/>